<dbReference type="InterPro" id="IPR006076">
    <property type="entry name" value="FAD-dep_OxRdtase"/>
</dbReference>
<keyword evidence="1" id="KW-0001">2Fe-2S</keyword>
<dbReference type="InterPro" id="IPR038010">
    <property type="entry name" value="YhfW_C"/>
</dbReference>
<dbReference type="GeneID" id="34220961"/>
<dbReference type="SUPFAM" id="SSF50022">
    <property type="entry name" value="ISP domain"/>
    <property type="match status" value="1"/>
</dbReference>
<dbReference type="PANTHER" id="PTHR13847:SF274">
    <property type="entry name" value="RIESKE 2FE-2S IRON-SULFUR PROTEIN YHFW-RELATED"/>
    <property type="match status" value="1"/>
</dbReference>
<dbReference type="OrthoDB" id="9767869at2"/>
<dbReference type="CDD" id="cd03477">
    <property type="entry name" value="Rieske_YhfW_C"/>
    <property type="match status" value="1"/>
</dbReference>
<gene>
    <name evidence="7" type="ORF">GZ22_08005</name>
</gene>
<dbReference type="InterPro" id="IPR017941">
    <property type="entry name" value="Rieske_2Fe-2S"/>
</dbReference>
<evidence type="ECO:0000259" key="6">
    <source>
        <dbReference type="PROSITE" id="PS51296"/>
    </source>
</evidence>
<dbReference type="Gene3D" id="3.30.9.10">
    <property type="entry name" value="D-Amino Acid Oxidase, subunit A, domain 2"/>
    <property type="match status" value="1"/>
</dbReference>
<dbReference type="Pfam" id="PF01266">
    <property type="entry name" value="DAO"/>
    <property type="match status" value="1"/>
</dbReference>
<dbReference type="EMBL" id="CP008876">
    <property type="protein sequence ID" value="AIF66583.1"/>
    <property type="molecule type" value="Genomic_DNA"/>
</dbReference>
<protein>
    <recommendedName>
        <fullName evidence="6">Rieske domain-containing protein</fullName>
    </recommendedName>
</protein>
<dbReference type="GO" id="GO:0016020">
    <property type="term" value="C:membrane"/>
    <property type="evidence" value="ECO:0007669"/>
    <property type="project" value="InterPro"/>
</dbReference>
<keyword evidence="2" id="KW-0479">Metal-binding</keyword>
<evidence type="ECO:0000256" key="3">
    <source>
        <dbReference type="ARBA" id="ARBA00023004"/>
    </source>
</evidence>
<accession>A0A075LQ50</accession>
<evidence type="ECO:0000313" key="8">
    <source>
        <dbReference type="Proteomes" id="UP000027980"/>
    </source>
</evidence>
<dbReference type="InterPro" id="IPR036188">
    <property type="entry name" value="FAD/NAD-bd_sf"/>
</dbReference>
<dbReference type="SUPFAM" id="SSF51971">
    <property type="entry name" value="Nucleotide-binding domain"/>
    <property type="match status" value="1"/>
</dbReference>
<organism evidence="7 8">
    <name type="scientific">Terribacillus saccharophilus</name>
    <dbReference type="NCBI Taxonomy" id="361277"/>
    <lineage>
        <taxon>Bacteria</taxon>
        <taxon>Bacillati</taxon>
        <taxon>Bacillota</taxon>
        <taxon>Bacilli</taxon>
        <taxon>Bacillales</taxon>
        <taxon>Bacillaceae</taxon>
        <taxon>Terribacillus</taxon>
    </lineage>
</organism>
<dbReference type="PRINTS" id="PR00162">
    <property type="entry name" value="RIESKE"/>
</dbReference>
<dbReference type="HOGENOM" id="CLU_007884_15_1_9"/>
<dbReference type="GO" id="GO:0004497">
    <property type="term" value="F:monooxygenase activity"/>
    <property type="evidence" value="ECO:0007669"/>
    <property type="project" value="UniProtKB-ARBA"/>
</dbReference>
<keyword evidence="4" id="KW-0411">Iron-sulfur</keyword>
<evidence type="ECO:0000256" key="2">
    <source>
        <dbReference type="ARBA" id="ARBA00022723"/>
    </source>
</evidence>
<evidence type="ECO:0000256" key="5">
    <source>
        <dbReference type="ARBA" id="ARBA00023157"/>
    </source>
</evidence>
<dbReference type="Pfam" id="PF00355">
    <property type="entry name" value="Rieske"/>
    <property type="match status" value="1"/>
</dbReference>
<dbReference type="GO" id="GO:0051537">
    <property type="term" value="F:2 iron, 2 sulfur cluster binding"/>
    <property type="evidence" value="ECO:0007669"/>
    <property type="project" value="UniProtKB-KW"/>
</dbReference>
<dbReference type="RefSeq" id="WP_038560773.1">
    <property type="nucleotide sequence ID" value="NZ_CP008876.1"/>
</dbReference>
<dbReference type="GO" id="GO:0005737">
    <property type="term" value="C:cytoplasm"/>
    <property type="evidence" value="ECO:0007669"/>
    <property type="project" value="TreeGrafter"/>
</dbReference>
<keyword evidence="3" id="KW-0408">Iron</keyword>
<evidence type="ECO:0000256" key="1">
    <source>
        <dbReference type="ARBA" id="ARBA00022714"/>
    </source>
</evidence>
<dbReference type="InterPro" id="IPR036922">
    <property type="entry name" value="Rieske_2Fe-2S_sf"/>
</dbReference>
<evidence type="ECO:0000256" key="4">
    <source>
        <dbReference type="ARBA" id="ARBA00023014"/>
    </source>
</evidence>
<sequence>MSTGKHESYWIDTSAFPNYEKLQEDTETEVCVVGGGIAGITTAYLLTKKGYKVTLIEALKPGHGTTGYTTAKLTAQHDLIYDQLISKFGEETARIHYEAAMETIDFVRETEKELQADFQLSVEPAYVFTDEEKNVSQIEKEWKAYEKLGIPGALEDEIALPVSVQKAVRMDNQAQFHPLLFLQAMAEYISAHGGRIYEDTRAETIEEGEPATVKLKDGGSVTAKHVVIATHFPFYDFKGAYFARLDVARSYIVAGKSPRDYPGGMYISIDSPSRSVRSARDKNGDTIWLIGGDGHRTGKGTNMKEHYSNLRNWGRSEFDIIDFDYNWSSEDFMSLDQLFYIGRITKRTQNLYVATAFRKWGMSGGVTAAKEITSLIEEGKSLYNDIYDPARQDVAKGIGSLAKNMVEVSKELVSGKLEKTDKSIEEMDRGEAGKIRQNGKLVGIYKDDEGTVHKVDTTCTHMGCEVHWNDAETTWDCPCHGSRFRASGEVIEGPAVKDLKKVD</sequence>
<dbReference type="KEGG" id="tap:GZ22_08005"/>
<name>A0A075LQ50_9BACI</name>
<dbReference type="Gene3D" id="2.102.10.10">
    <property type="entry name" value="Rieske [2Fe-2S] iron-sulphur domain"/>
    <property type="match status" value="1"/>
</dbReference>
<dbReference type="PROSITE" id="PS51296">
    <property type="entry name" value="RIESKE"/>
    <property type="match status" value="1"/>
</dbReference>
<dbReference type="AlphaFoldDB" id="A0A075LQ50"/>
<dbReference type="Gene3D" id="3.50.50.60">
    <property type="entry name" value="FAD/NAD(P)-binding domain"/>
    <property type="match status" value="1"/>
</dbReference>
<keyword evidence="5" id="KW-1015">Disulfide bond</keyword>
<reference evidence="7 8" key="1">
    <citation type="submission" date="2014-07" db="EMBL/GenBank/DDBJ databases">
        <title>Complete genome sequence of a moderately halophilic bacterium Terribacillus aidingensis MP602, isolated from Cryptomeria fortunei in Tianmu mountain in China.</title>
        <authorList>
            <person name="Wang Y."/>
            <person name="Lu P."/>
            <person name="Zhang L."/>
        </authorList>
    </citation>
    <scope>NUCLEOTIDE SEQUENCE [LARGE SCALE GENOMIC DNA]</scope>
    <source>
        <strain evidence="7 8">MP602</strain>
    </source>
</reference>
<dbReference type="Proteomes" id="UP000027980">
    <property type="component" value="Chromosome"/>
</dbReference>
<dbReference type="GO" id="GO:0046872">
    <property type="term" value="F:metal ion binding"/>
    <property type="evidence" value="ECO:0007669"/>
    <property type="project" value="UniProtKB-KW"/>
</dbReference>
<dbReference type="FunFam" id="2.102.10.10:FF:000014">
    <property type="entry name" value="Oxidoreductase, FAD dependent"/>
    <property type="match status" value="1"/>
</dbReference>
<feature type="domain" description="Rieske" evidence="6">
    <location>
        <begin position="419"/>
        <end position="503"/>
    </location>
</feature>
<evidence type="ECO:0000313" key="7">
    <source>
        <dbReference type="EMBL" id="AIF66583.1"/>
    </source>
</evidence>
<proteinExistence type="predicted"/>
<dbReference type="PANTHER" id="PTHR13847">
    <property type="entry name" value="SARCOSINE DEHYDROGENASE-RELATED"/>
    <property type="match status" value="1"/>
</dbReference>
<dbReference type="GO" id="GO:0016705">
    <property type="term" value="F:oxidoreductase activity, acting on paired donors, with incorporation or reduction of molecular oxygen"/>
    <property type="evidence" value="ECO:0007669"/>
    <property type="project" value="UniProtKB-ARBA"/>
</dbReference>
<dbReference type="InterPro" id="IPR005805">
    <property type="entry name" value="Rieske_Fe-S_prot_C"/>
</dbReference>